<dbReference type="HOGENOM" id="CLU_2359974_0_0_1"/>
<gene>
    <name evidence="1" type="ORF">M413DRAFT_259495</name>
</gene>
<dbReference type="Proteomes" id="UP000053424">
    <property type="component" value="Unassembled WGS sequence"/>
</dbReference>
<reference evidence="2" key="2">
    <citation type="submission" date="2015-01" db="EMBL/GenBank/DDBJ databases">
        <title>Evolutionary Origins and Diversification of the Mycorrhizal Mutualists.</title>
        <authorList>
            <consortium name="DOE Joint Genome Institute"/>
            <consortium name="Mycorrhizal Genomics Consortium"/>
            <person name="Kohler A."/>
            <person name="Kuo A."/>
            <person name="Nagy L.G."/>
            <person name="Floudas D."/>
            <person name="Copeland A."/>
            <person name="Barry K.W."/>
            <person name="Cichocki N."/>
            <person name="Veneault-Fourrey C."/>
            <person name="LaButti K."/>
            <person name="Lindquist E.A."/>
            <person name="Lipzen A."/>
            <person name="Lundell T."/>
            <person name="Morin E."/>
            <person name="Murat C."/>
            <person name="Riley R."/>
            <person name="Ohm R."/>
            <person name="Sun H."/>
            <person name="Tunlid A."/>
            <person name="Henrissat B."/>
            <person name="Grigoriev I.V."/>
            <person name="Hibbett D.S."/>
            <person name="Martin F."/>
        </authorList>
    </citation>
    <scope>NUCLEOTIDE SEQUENCE [LARGE SCALE GENOMIC DNA]</scope>
    <source>
        <strain evidence="2">h7</strain>
    </source>
</reference>
<evidence type="ECO:0000313" key="2">
    <source>
        <dbReference type="Proteomes" id="UP000053424"/>
    </source>
</evidence>
<protein>
    <submittedName>
        <fullName evidence="1">Uncharacterized protein</fullName>
    </submittedName>
</protein>
<proteinExistence type="predicted"/>
<reference evidence="1 2" key="1">
    <citation type="submission" date="2014-04" db="EMBL/GenBank/DDBJ databases">
        <authorList>
            <consortium name="DOE Joint Genome Institute"/>
            <person name="Kuo A."/>
            <person name="Gay G."/>
            <person name="Dore J."/>
            <person name="Kohler A."/>
            <person name="Nagy L.G."/>
            <person name="Floudas D."/>
            <person name="Copeland A."/>
            <person name="Barry K.W."/>
            <person name="Cichocki N."/>
            <person name="Veneault-Fourrey C."/>
            <person name="LaButti K."/>
            <person name="Lindquist E.A."/>
            <person name="Lipzen A."/>
            <person name="Lundell T."/>
            <person name="Morin E."/>
            <person name="Murat C."/>
            <person name="Sun H."/>
            <person name="Tunlid A."/>
            <person name="Henrissat B."/>
            <person name="Grigoriev I.V."/>
            <person name="Hibbett D.S."/>
            <person name="Martin F."/>
            <person name="Nordberg H.P."/>
            <person name="Cantor M.N."/>
            <person name="Hua S.X."/>
        </authorList>
    </citation>
    <scope>NUCLEOTIDE SEQUENCE [LARGE SCALE GENOMIC DNA]</scope>
    <source>
        <strain evidence="2">h7</strain>
    </source>
</reference>
<dbReference type="EMBL" id="KN831770">
    <property type="protein sequence ID" value="KIM46602.1"/>
    <property type="molecule type" value="Genomic_DNA"/>
</dbReference>
<accession>A0A0C2Z0A3</accession>
<sequence length="96" mass="10830">MVLVLAMHLLDLRLRNRVPLSHLSLITAPTVIFQMKRMVAILVREDSAPEPSVPIVVEASWSEETILPNPTIPRRPSLPTTITCKKHELEPKVSYP</sequence>
<dbReference type="AlphaFoldDB" id="A0A0C2Z0A3"/>
<organism evidence="1 2">
    <name type="scientific">Hebeloma cylindrosporum</name>
    <dbReference type="NCBI Taxonomy" id="76867"/>
    <lineage>
        <taxon>Eukaryota</taxon>
        <taxon>Fungi</taxon>
        <taxon>Dikarya</taxon>
        <taxon>Basidiomycota</taxon>
        <taxon>Agaricomycotina</taxon>
        <taxon>Agaricomycetes</taxon>
        <taxon>Agaricomycetidae</taxon>
        <taxon>Agaricales</taxon>
        <taxon>Agaricineae</taxon>
        <taxon>Hymenogastraceae</taxon>
        <taxon>Hebeloma</taxon>
    </lineage>
</organism>
<name>A0A0C2Z0A3_HEBCY</name>
<evidence type="ECO:0000313" key="1">
    <source>
        <dbReference type="EMBL" id="KIM46602.1"/>
    </source>
</evidence>
<keyword evidence="2" id="KW-1185">Reference proteome</keyword>